<name>A0A2D0SWH4_ICTPU</name>
<dbReference type="OrthoDB" id="9444602at2759"/>
<evidence type="ECO:0000256" key="11">
    <source>
        <dbReference type="ARBA" id="ARBA00023180"/>
    </source>
</evidence>
<evidence type="ECO:0000256" key="6">
    <source>
        <dbReference type="ARBA" id="ARBA00022989"/>
    </source>
</evidence>
<feature type="transmembrane region" description="Helical" evidence="13">
    <location>
        <begin position="212"/>
        <end position="232"/>
    </location>
</feature>
<keyword evidence="12" id="KW-0807">Transducer</keyword>
<dbReference type="SUPFAM" id="SSF81321">
    <property type="entry name" value="Family A G protein-coupled receptor-like"/>
    <property type="match status" value="1"/>
</dbReference>
<dbReference type="PRINTS" id="PR00237">
    <property type="entry name" value="GPCRRHODOPSN"/>
</dbReference>
<organism evidence="15 16">
    <name type="scientific">Ictalurus punctatus</name>
    <name type="common">Channel catfish</name>
    <name type="synonym">Silurus punctatus</name>
    <dbReference type="NCBI Taxonomy" id="7998"/>
    <lineage>
        <taxon>Eukaryota</taxon>
        <taxon>Metazoa</taxon>
        <taxon>Chordata</taxon>
        <taxon>Craniata</taxon>
        <taxon>Vertebrata</taxon>
        <taxon>Euteleostomi</taxon>
        <taxon>Actinopterygii</taxon>
        <taxon>Neopterygii</taxon>
        <taxon>Teleostei</taxon>
        <taxon>Ostariophysi</taxon>
        <taxon>Siluriformes</taxon>
        <taxon>Ictaluridae</taxon>
        <taxon>Ictalurus</taxon>
    </lineage>
</organism>
<evidence type="ECO:0000256" key="1">
    <source>
        <dbReference type="ARBA" id="ARBA00004651"/>
    </source>
</evidence>
<dbReference type="InterPro" id="IPR050402">
    <property type="entry name" value="OR51/52/56-like"/>
</dbReference>
<evidence type="ECO:0000256" key="3">
    <source>
        <dbReference type="ARBA" id="ARBA00022606"/>
    </source>
</evidence>
<dbReference type="PROSITE" id="PS50262">
    <property type="entry name" value="G_PROTEIN_RECEP_F1_2"/>
    <property type="match status" value="1"/>
</dbReference>
<keyword evidence="8 13" id="KW-0472">Membrane</keyword>
<sequence>MSALNYSLLQNVSFVRPEYFFISGFSGIPFSQYYFVFLFFVYIVALCGNLVVLFMILVDKSLHIPKYMGIFNLALSDFGETNAMIPNLMKTFLFNSQYISYDACLANMFFTCFFAGGQSLTLVVMAYDRFIAICLPLRYHAIVNNSFMSATLTAIWVFNLVIIGTLVVLITRLSFCKTNEIKSFFCDHGPVYTIACNDNSINSFMAYFCTAVYLYAPLTAIVLSYLGILLALTKITTWESRLKAFKTCVSHLLVVGIFFLPVLSTYLAAVTFSLHPNARIINTSLSVTIPPMVNPIIYVLNTNEFRIVIVKMFKKKTKISQVQASAK</sequence>
<keyword evidence="7" id="KW-0297">G-protein coupled receptor</keyword>
<evidence type="ECO:0000256" key="4">
    <source>
        <dbReference type="ARBA" id="ARBA00022692"/>
    </source>
</evidence>
<dbReference type="AlphaFoldDB" id="A0A2D0SWH4"/>
<keyword evidence="10" id="KW-0675">Receptor</keyword>
<reference evidence="15" key="1">
    <citation type="journal article" date="2016" name="Nat. Commun.">
        <title>The channel catfish genome sequence provides insights into the evolution of scale formation in teleosts.</title>
        <authorList>
            <person name="Liu Z."/>
            <person name="Liu S."/>
            <person name="Yao J."/>
            <person name="Bao L."/>
            <person name="Zhang J."/>
            <person name="Li Y."/>
            <person name="Jiang C."/>
            <person name="Sun L."/>
            <person name="Wang R."/>
            <person name="Zhang Y."/>
            <person name="Zhou T."/>
            <person name="Zeng Q."/>
            <person name="Fu Q."/>
            <person name="Gao S."/>
            <person name="Li N."/>
            <person name="Koren S."/>
            <person name="Jiang Y."/>
            <person name="Zimin A."/>
            <person name="Xu P."/>
            <person name="Phillippy A.M."/>
            <person name="Geng X."/>
            <person name="Song L."/>
            <person name="Sun F."/>
            <person name="Li C."/>
            <person name="Wang X."/>
            <person name="Chen A."/>
            <person name="Jin Y."/>
            <person name="Yuan Z."/>
            <person name="Yang Y."/>
            <person name="Tan S."/>
            <person name="Peatman E."/>
            <person name="Lu J."/>
            <person name="Qin Z."/>
            <person name="Dunham R."/>
            <person name="Li Z."/>
            <person name="Sonstegard T."/>
            <person name="Feng J."/>
            <person name="Danzmann R.G."/>
            <person name="Schroeder S."/>
            <person name="Scheffler B."/>
            <person name="Duke M.V."/>
            <person name="Ballard L."/>
            <person name="Kucuktas H."/>
            <person name="Kaltenboeck L."/>
            <person name="Liu H."/>
            <person name="Armbruster J."/>
            <person name="Xie Y."/>
            <person name="Kirby M.L."/>
            <person name="Tian Y."/>
            <person name="Flanagan M.E."/>
            <person name="Mu W."/>
            <person name="Waldbieser G.C."/>
        </authorList>
    </citation>
    <scope>NUCLEOTIDE SEQUENCE [LARGE SCALE GENOMIC DNA]</scope>
    <source>
        <strain evidence="15">SDA103</strain>
    </source>
</reference>
<keyword evidence="3" id="KW-0716">Sensory transduction</keyword>
<feature type="domain" description="G-protein coupled receptors family 1 profile" evidence="14">
    <location>
        <begin position="48"/>
        <end position="298"/>
    </location>
</feature>
<evidence type="ECO:0000313" key="16">
    <source>
        <dbReference type="RefSeq" id="XP_017346670.2"/>
    </source>
</evidence>
<dbReference type="FunFam" id="1.20.1070.10:FF:000024">
    <property type="entry name" value="Olfactory receptor"/>
    <property type="match status" value="1"/>
</dbReference>
<dbReference type="Proteomes" id="UP000221080">
    <property type="component" value="Chromosome 17"/>
</dbReference>
<evidence type="ECO:0000256" key="5">
    <source>
        <dbReference type="ARBA" id="ARBA00022725"/>
    </source>
</evidence>
<protein>
    <submittedName>
        <fullName evidence="16">Olfactory receptor 52E4-like</fullName>
    </submittedName>
</protein>
<keyword evidence="15" id="KW-1185">Reference proteome</keyword>
<dbReference type="InterPro" id="IPR000276">
    <property type="entry name" value="GPCR_Rhodpsn"/>
</dbReference>
<evidence type="ECO:0000256" key="13">
    <source>
        <dbReference type="SAM" id="Phobius"/>
    </source>
</evidence>
<comment type="subcellular location">
    <subcellularLocation>
        <location evidence="1">Cell membrane</location>
        <topology evidence="1">Multi-pass membrane protein</topology>
    </subcellularLocation>
</comment>
<keyword evidence="11" id="KW-0325">Glycoprotein</keyword>
<keyword evidence="9" id="KW-1015">Disulfide bond</keyword>
<feature type="transmembrane region" description="Helical" evidence="13">
    <location>
        <begin position="147"/>
        <end position="170"/>
    </location>
</feature>
<evidence type="ECO:0000256" key="9">
    <source>
        <dbReference type="ARBA" id="ARBA00023157"/>
    </source>
</evidence>
<evidence type="ECO:0000256" key="7">
    <source>
        <dbReference type="ARBA" id="ARBA00023040"/>
    </source>
</evidence>
<dbReference type="Pfam" id="PF13853">
    <property type="entry name" value="7tm_4"/>
    <property type="match status" value="1"/>
</dbReference>
<gene>
    <name evidence="16" type="primary">LOC124626021</name>
</gene>
<dbReference type="GO" id="GO:0004984">
    <property type="term" value="F:olfactory receptor activity"/>
    <property type="evidence" value="ECO:0007669"/>
    <property type="project" value="InterPro"/>
</dbReference>
<dbReference type="RefSeq" id="XP_017346670.2">
    <property type="nucleotide sequence ID" value="XM_017491181.2"/>
</dbReference>
<evidence type="ECO:0000313" key="15">
    <source>
        <dbReference type="Proteomes" id="UP000221080"/>
    </source>
</evidence>
<evidence type="ECO:0000256" key="10">
    <source>
        <dbReference type="ARBA" id="ARBA00023170"/>
    </source>
</evidence>
<dbReference type="InterPro" id="IPR017452">
    <property type="entry name" value="GPCR_Rhodpsn_7TM"/>
</dbReference>
<evidence type="ECO:0000256" key="8">
    <source>
        <dbReference type="ARBA" id="ARBA00023136"/>
    </source>
</evidence>
<feature type="transmembrane region" description="Helical" evidence="13">
    <location>
        <begin position="252"/>
        <end position="274"/>
    </location>
</feature>
<dbReference type="GO" id="GO:0004930">
    <property type="term" value="F:G protein-coupled receptor activity"/>
    <property type="evidence" value="ECO:0007669"/>
    <property type="project" value="UniProtKB-KW"/>
</dbReference>
<feature type="transmembrane region" description="Helical" evidence="13">
    <location>
        <begin position="104"/>
        <end position="127"/>
    </location>
</feature>
<keyword evidence="6 13" id="KW-1133">Transmembrane helix</keyword>
<dbReference type="Gene3D" id="1.20.1070.10">
    <property type="entry name" value="Rhodopsin 7-helix transmembrane proteins"/>
    <property type="match status" value="1"/>
</dbReference>
<reference evidence="16" key="2">
    <citation type="submission" date="2025-08" db="UniProtKB">
        <authorList>
            <consortium name="RefSeq"/>
        </authorList>
    </citation>
    <scope>IDENTIFICATION</scope>
    <source>
        <tissue evidence="16">Blood</tissue>
    </source>
</reference>
<keyword evidence="5" id="KW-0552">Olfaction</keyword>
<keyword evidence="4 13" id="KW-0812">Transmembrane</keyword>
<keyword evidence="2" id="KW-1003">Cell membrane</keyword>
<accession>A0A2D0SWH4</accession>
<evidence type="ECO:0000256" key="2">
    <source>
        <dbReference type="ARBA" id="ARBA00022475"/>
    </source>
</evidence>
<dbReference type="PANTHER" id="PTHR26450:SF87">
    <property type="entry name" value="OLFACTORY RECEPTOR 51F2"/>
    <property type="match status" value="1"/>
</dbReference>
<feature type="transmembrane region" description="Helical" evidence="13">
    <location>
        <begin position="33"/>
        <end position="58"/>
    </location>
</feature>
<dbReference type="PANTHER" id="PTHR26450">
    <property type="entry name" value="OLFACTORY RECEPTOR 56B1-RELATED"/>
    <property type="match status" value="1"/>
</dbReference>
<dbReference type="PRINTS" id="PR00245">
    <property type="entry name" value="OLFACTORYR"/>
</dbReference>
<dbReference type="GeneID" id="124626021"/>
<dbReference type="InterPro" id="IPR000725">
    <property type="entry name" value="Olfact_rcpt"/>
</dbReference>
<dbReference type="KEGG" id="ipu:124626021"/>
<dbReference type="GO" id="GO:0005886">
    <property type="term" value="C:plasma membrane"/>
    <property type="evidence" value="ECO:0007669"/>
    <property type="project" value="UniProtKB-SubCell"/>
</dbReference>
<dbReference type="SMART" id="SM01381">
    <property type="entry name" value="7TM_GPCR_Srsx"/>
    <property type="match status" value="1"/>
</dbReference>
<evidence type="ECO:0000259" key="14">
    <source>
        <dbReference type="PROSITE" id="PS50262"/>
    </source>
</evidence>
<evidence type="ECO:0000256" key="12">
    <source>
        <dbReference type="ARBA" id="ARBA00023224"/>
    </source>
</evidence>
<proteinExistence type="predicted"/>